<dbReference type="Proteomes" id="UP000000343">
    <property type="component" value="Chromosome"/>
</dbReference>
<protein>
    <recommendedName>
        <fullName evidence="2">DUF4440 domain-containing protein</fullName>
    </recommendedName>
</protein>
<keyword evidence="1" id="KW-0732">Signal</keyword>
<evidence type="ECO:0000256" key="1">
    <source>
        <dbReference type="SAM" id="SignalP"/>
    </source>
</evidence>
<reference evidence="4" key="1">
    <citation type="submission" date="2011-01" db="EMBL/GenBank/DDBJ databases">
        <title>Complete sequence of chromosome of Acidobacterium sp. MP5ACTX9.</title>
        <authorList>
            <consortium name="US DOE Joint Genome Institute"/>
            <person name="Lucas S."/>
            <person name="Copeland A."/>
            <person name="Lapidus A."/>
            <person name="Cheng J.-F."/>
            <person name="Goodwin L."/>
            <person name="Pitluck S."/>
            <person name="Teshima H."/>
            <person name="Detter J.C."/>
            <person name="Han C."/>
            <person name="Tapia R."/>
            <person name="Land M."/>
            <person name="Hauser L."/>
            <person name="Kyrpides N."/>
            <person name="Ivanova N."/>
            <person name="Ovchinnikova G."/>
            <person name="Pagani I."/>
            <person name="Rawat S.R."/>
            <person name="Mannisto M."/>
            <person name="Haggblom M.M."/>
            <person name="Woyke T."/>
        </authorList>
    </citation>
    <scope>NUCLEOTIDE SEQUENCE [LARGE SCALE GENOMIC DNA]</scope>
    <source>
        <strain evidence="4">MP5ACTX9</strain>
    </source>
</reference>
<keyword evidence="4" id="KW-1185">Reference proteome</keyword>
<dbReference type="PaxDb" id="1198114-AciX9_3612"/>
<dbReference type="AlphaFoldDB" id="E8X5I8"/>
<dbReference type="HOGENOM" id="CLU_124812_0_0_0"/>
<gene>
    <name evidence="3" type="ordered locus">AciX9_3612</name>
</gene>
<accession>E8X5I8</accession>
<evidence type="ECO:0000259" key="2">
    <source>
        <dbReference type="Pfam" id="PF14534"/>
    </source>
</evidence>
<evidence type="ECO:0000313" key="4">
    <source>
        <dbReference type="Proteomes" id="UP000000343"/>
    </source>
</evidence>
<dbReference type="Pfam" id="PF14534">
    <property type="entry name" value="DUF4440"/>
    <property type="match status" value="1"/>
</dbReference>
<dbReference type="Gene3D" id="3.10.450.50">
    <property type="match status" value="1"/>
</dbReference>
<dbReference type="STRING" id="1198114.AciX9_3612"/>
<dbReference type="InterPro" id="IPR027843">
    <property type="entry name" value="DUF4440"/>
</dbReference>
<dbReference type="EMBL" id="CP002480">
    <property type="protein sequence ID" value="ADW70615.1"/>
    <property type="molecule type" value="Genomic_DNA"/>
</dbReference>
<dbReference type="RefSeq" id="WP_013581926.1">
    <property type="nucleotide sequence ID" value="NC_015064.1"/>
</dbReference>
<dbReference type="InterPro" id="IPR032710">
    <property type="entry name" value="NTF2-like_dom_sf"/>
</dbReference>
<sequence>MSRRSFILALLLAAFITQMTPRAEASHKAHTLKKKDYKHEIEGLEEQWRVAQIAGDVTAMDNLLSDDYVGITINGMVNTKAQQLDRIRTRALTVTRMDLSDTKIKLVGSIAVVTCRAEIEGMNDGTPVNGTVRYTRVYQRLSSGTWKITNFEVTRVPHSHRADVASAAPGY</sequence>
<evidence type="ECO:0000313" key="3">
    <source>
        <dbReference type="EMBL" id="ADW70615.1"/>
    </source>
</evidence>
<dbReference type="KEGG" id="acm:AciX9_3612"/>
<feature type="domain" description="DUF4440" evidence="2">
    <location>
        <begin position="41"/>
        <end position="148"/>
    </location>
</feature>
<name>E8X5I8_GRATM</name>
<organism evidence="4">
    <name type="scientific">Granulicella tundricola (strain ATCC BAA-1859 / DSM 23138 / MP5ACTX9)</name>
    <dbReference type="NCBI Taxonomy" id="1198114"/>
    <lineage>
        <taxon>Bacteria</taxon>
        <taxon>Pseudomonadati</taxon>
        <taxon>Acidobacteriota</taxon>
        <taxon>Terriglobia</taxon>
        <taxon>Terriglobales</taxon>
        <taxon>Acidobacteriaceae</taxon>
        <taxon>Granulicella</taxon>
    </lineage>
</organism>
<feature type="chain" id="PRO_5003234416" description="DUF4440 domain-containing protein" evidence="1">
    <location>
        <begin position="26"/>
        <end position="171"/>
    </location>
</feature>
<dbReference type="eggNOG" id="COG4319">
    <property type="taxonomic scope" value="Bacteria"/>
</dbReference>
<dbReference type="SUPFAM" id="SSF54427">
    <property type="entry name" value="NTF2-like"/>
    <property type="match status" value="1"/>
</dbReference>
<proteinExistence type="predicted"/>
<feature type="signal peptide" evidence="1">
    <location>
        <begin position="1"/>
        <end position="25"/>
    </location>
</feature>